<evidence type="ECO:0000313" key="2">
    <source>
        <dbReference type="EMBL" id="OGF82124.1"/>
    </source>
</evidence>
<organism evidence="2 3">
    <name type="scientific">Candidatus Giovannonibacteria bacterium RIFCSPLOWO2_01_FULL_44_16</name>
    <dbReference type="NCBI Taxonomy" id="1798348"/>
    <lineage>
        <taxon>Bacteria</taxon>
        <taxon>Candidatus Giovannoniibacteriota</taxon>
    </lineage>
</organism>
<proteinExistence type="predicted"/>
<name>A0A1F5X2K6_9BACT</name>
<dbReference type="EMBL" id="MFIA01000026">
    <property type="protein sequence ID" value="OGF82124.1"/>
    <property type="molecule type" value="Genomic_DNA"/>
</dbReference>
<keyword evidence="1" id="KW-1133">Transmembrane helix</keyword>
<keyword evidence="1" id="KW-0472">Membrane</keyword>
<evidence type="ECO:0000313" key="3">
    <source>
        <dbReference type="Proteomes" id="UP000178046"/>
    </source>
</evidence>
<sequence>MSPQIYYFFSQIFIGFLHILILYEIEYCTSTRLLYPLLPKTKFGARVGGENPAKSKAFRRAGEGL</sequence>
<gene>
    <name evidence="2" type="ORF">A2924_00345</name>
</gene>
<protein>
    <submittedName>
        <fullName evidence="2">Uncharacterized protein</fullName>
    </submittedName>
</protein>
<feature type="transmembrane region" description="Helical" evidence="1">
    <location>
        <begin position="6"/>
        <end position="25"/>
    </location>
</feature>
<dbReference type="Proteomes" id="UP000178046">
    <property type="component" value="Unassembled WGS sequence"/>
</dbReference>
<comment type="caution">
    <text evidence="2">The sequence shown here is derived from an EMBL/GenBank/DDBJ whole genome shotgun (WGS) entry which is preliminary data.</text>
</comment>
<dbReference type="AlphaFoldDB" id="A0A1F5X2K6"/>
<accession>A0A1F5X2K6</accession>
<keyword evidence="1" id="KW-0812">Transmembrane</keyword>
<evidence type="ECO:0000256" key="1">
    <source>
        <dbReference type="SAM" id="Phobius"/>
    </source>
</evidence>
<reference evidence="2 3" key="1">
    <citation type="journal article" date="2016" name="Nat. Commun.">
        <title>Thousands of microbial genomes shed light on interconnected biogeochemical processes in an aquifer system.</title>
        <authorList>
            <person name="Anantharaman K."/>
            <person name="Brown C.T."/>
            <person name="Hug L.A."/>
            <person name="Sharon I."/>
            <person name="Castelle C.J."/>
            <person name="Probst A.J."/>
            <person name="Thomas B.C."/>
            <person name="Singh A."/>
            <person name="Wilkins M.J."/>
            <person name="Karaoz U."/>
            <person name="Brodie E.L."/>
            <person name="Williams K.H."/>
            <person name="Hubbard S.S."/>
            <person name="Banfield J.F."/>
        </authorList>
    </citation>
    <scope>NUCLEOTIDE SEQUENCE [LARGE SCALE GENOMIC DNA]</scope>
</reference>